<feature type="region of interest" description="Disordered" evidence="1">
    <location>
        <begin position="203"/>
        <end position="222"/>
    </location>
</feature>
<keyword evidence="3" id="KW-1185">Reference proteome</keyword>
<name>A0A2Z7B4R0_9LAMI</name>
<reference evidence="2 3" key="1">
    <citation type="journal article" date="2015" name="Proc. Natl. Acad. Sci. U.S.A.">
        <title>The resurrection genome of Boea hygrometrica: A blueprint for survival of dehydration.</title>
        <authorList>
            <person name="Xiao L."/>
            <person name="Yang G."/>
            <person name="Zhang L."/>
            <person name="Yang X."/>
            <person name="Zhao S."/>
            <person name="Ji Z."/>
            <person name="Zhou Q."/>
            <person name="Hu M."/>
            <person name="Wang Y."/>
            <person name="Chen M."/>
            <person name="Xu Y."/>
            <person name="Jin H."/>
            <person name="Xiao X."/>
            <person name="Hu G."/>
            <person name="Bao F."/>
            <person name="Hu Y."/>
            <person name="Wan P."/>
            <person name="Li L."/>
            <person name="Deng X."/>
            <person name="Kuang T."/>
            <person name="Xiang C."/>
            <person name="Zhu J.K."/>
            <person name="Oliver M.J."/>
            <person name="He Y."/>
        </authorList>
    </citation>
    <scope>NUCLEOTIDE SEQUENCE [LARGE SCALE GENOMIC DNA]</scope>
    <source>
        <strain evidence="3">cv. XS01</strain>
    </source>
</reference>
<dbReference type="EMBL" id="KV009385">
    <property type="protein sequence ID" value="KZV29341.1"/>
    <property type="molecule type" value="Genomic_DNA"/>
</dbReference>
<feature type="region of interest" description="Disordered" evidence="1">
    <location>
        <begin position="228"/>
        <end position="255"/>
    </location>
</feature>
<accession>A0A2Z7B4R0</accession>
<gene>
    <name evidence="2" type="ORF">F511_18492</name>
</gene>
<evidence type="ECO:0000256" key="1">
    <source>
        <dbReference type="SAM" id="MobiDB-lite"/>
    </source>
</evidence>
<dbReference type="Proteomes" id="UP000250235">
    <property type="component" value="Unassembled WGS sequence"/>
</dbReference>
<feature type="compositionally biased region" description="Acidic residues" evidence="1">
    <location>
        <begin position="425"/>
        <end position="438"/>
    </location>
</feature>
<organism evidence="2 3">
    <name type="scientific">Dorcoceras hygrometricum</name>
    <dbReference type="NCBI Taxonomy" id="472368"/>
    <lineage>
        <taxon>Eukaryota</taxon>
        <taxon>Viridiplantae</taxon>
        <taxon>Streptophyta</taxon>
        <taxon>Embryophyta</taxon>
        <taxon>Tracheophyta</taxon>
        <taxon>Spermatophyta</taxon>
        <taxon>Magnoliopsida</taxon>
        <taxon>eudicotyledons</taxon>
        <taxon>Gunneridae</taxon>
        <taxon>Pentapetalae</taxon>
        <taxon>asterids</taxon>
        <taxon>lamiids</taxon>
        <taxon>Lamiales</taxon>
        <taxon>Gesneriaceae</taxon>
        <taxon>Didymocarpoideae</taxon>
        <taxon>Trichosporeae</taxon>
        <taxon>Loxocarpinae</taxon>
        <taxon>Dorcoceras</taxon>
    </lineage>
</organism>
<evidence type="ECO:0000313" key="2">
    <source>
        <dbReference type="EMBL" id="KZV29341.1"/>
    </source>
</evidence>
<feature type="compositionally biased region" description="Polar residues" evidence="1">
    <location>
        <begin position="492"/>
        <end position="511"/>
    </location>
</feature>
<feature type="region of interest" description="Disordered" evidence="1">
    <location>
        <begin position="415"/>
        <end position="511"/>
    </location>
</feature>
<protein>
    <submittedName>
        <fullName evidence="2">Uncharacterized protein</fullName>
    </submittedName>
</protein>
<evidence type="ECO:0000313" key="3">
    <source>
        <dbReference type="Proteomes" id="UP000250235"/>
    </source>
</evidence>
<proteinExistence type="predicted"/>
<dbReference type="AlphaFoldDB" id="A0A2Z7B4R0"/>
<sequence length="703" mass="78832">MASFVVNTLQVNFDSVLNMDNAGMVKMFKSLEESGLRGLLGVSGSVFEDALSHFSQTQRSSLGQYFSGLPSKAVVDMKLLFSATDAPFKPSNKNKDMKIEYRLLHDIVAKSLSAKAGSFDAVTTEKFEMMVVIRVTLKVNWAHVLFNTLAAMVSTPGKQSQGYAVQLSLLLETLVKADHGESVALHTLKSLTNKRPKQVVVSSAAPAQVRSETSSDADKVPLTTLARTETEDKKPKLVKPTVDQAESTPPLVPTIPVEAEGVSTSVPQEKELARRVSASGCIFAPMEILKINWVTHFLPIDPADKEKGVLPYFDRPNPVEEHYLLIIQDMKDKLSKITSMKLVEEFAKFENLLLPRAEMEKVNELLQRRELIWYKMVEQHMRKVLVDHWKDFNKDKPSANQDLMSIRLLEAELAKDRRSGAEQPSQEEEQSAQEEETVMIEQQTQERSTVEKLPPVVQLEEEAEAVDSLEHQAQEEEQQAPEAGEAGPIPSSPTNSIFSVHSSDSVGNNEECQVPVSSNLHIVQYTENRANSEADEDFAQAGPQPVNFSSPKEDFDVVAELKLVKRVVTSLESTVNMMRDDQTYMKYDSNIFRRAFYKKMDEVVTSVSASQTVLGTDFVRQFTEIQQYFSSKMNFVKLQLAELVNHLKELSDAKKGEGESSKKRRLLSKVYRPVQDRAYCVDYSNRIEAKLVKDKPAQSLELG</sequence>